<dbReference type="InterPro" id="IPR043519">
    <property type="entry name" value="NT_sf"/>
</dbReference>
<keyword evidence="2" id="KW-0548">Nucleotidyltransferase</keyword>
<gene>
    <name evidence="2" type="ORF">M997_1778</name>
</gene>
<keyword evidence="2" id="KW-0808">Transferase</keyword>
<dbReference type="EMBL" id="LXEV01000021">
    <property type="protein sequence ID" value="OAT47249.1"/>
    <property type="molecule type" value="Genomic_DNA"/>
</dbReference>
<evidence type="ECO:0000313" key="2">
    <source>
        <dbReference type="EMBL" id="OAT47249.1"/>
    </source>
</evidence>
<dbReference type="GO" id="GO:0016779">
    <property type="term" value="F:nucleotidyltransferase activity"/>
    <property type="evidence" value="ECO:0007669"/>
    <property type="project" value="UniProtKB-KW"/>
</dbReference>
<protein>
    <submittedName>
        <fullName evidence="2">Nucleotidyltransferase</fullName>
        <ecNumber evidence="2">2.7.7.-</ecNumber>
    </submittedName>
</protein>
<dbReference type="SUPFAM" id="SSF81301">
    <property type="entry name" value="Nucleotidyltransferase"/>
    <property type="match status" value="1"/>
</dbReference>
<feature type="domain" description="Polymerase beta nucleotidyltransferase" evidence="1">
    <location>
        <begin position="39"/>
        <end position="115"/>
    </location>
</feature>
<comment type="caution">
    <text evidence="2">The sequence shown here is derived from an EMBL/GenBank/DDBJ whole genome shotgun (WGS) entry which is preliminary data.</text>
</comment>
<accession>A0AAJ3HSK2</accession>
<name>A0AAJ3HSK2_PROHU</name>
<reference evidence="2 3" key="1">
    <citation type="submission" date="2016-04" db="EMBL/GenBank/DDBJ databases">
        <title>ATOL: Assembling a taxonomically balanced genome-scale reconstruction of the evolutionary history of the Enterobacteriaceae.</title>
        <authorList>
            <person name="Plunkett G.III."/>
            <person name="Neeno-Eckwall E.C."/>
            <person name="Glasner J.D."/>
            <person name="Perna N.T."/>
        </authorList>
    </citation>
    <scope>NUCLEOTIDE SEQUENCE [LARGE SCALE GENOMIC DNA]</scope>
    <source>
        <strain evidence="2 3">ATCC 700826</strain>
    </source>
</reference>
<dbReference type="Pfam" id="PF18765">
    <property type="entry name" value="Polbeta"/>
    <property type="match status" value="1"/>
</dbReference>
<keyword evidence="3" id="KW-1185">Reference proteome</keyword>
<sequence>MAVDKNGYISVLAIKPIQKEYQALLVFVQSRLLTLYESHICSIFVYGSVATGAAKPPRSDLDLCVILDKDIDDIDKLNMVNIAQQAIELYPIVPKVDFDIASKSEVLLRENITSWGYWLKHHCRHIYGEDLSLQFSLFKPSRAVAYAVNGDYLTLLSDYLLRIEQTNDLKTFLKLSKEASKKLIRSTNILRAQEGGDWPDSLDEHLSRLIKIEPKLVKELIFFMKHIELGIYQKNEFLIQMKNTISFLSAVEKNINEKL</sequence>
<organism evidence="2 3">
    <name type="scientific">Proteus hauseri ATCC 700826</name>
    <dbReference type="NCBI Taxonomy" id="1354271"/>
    <lineage>
        <taxon>Bacteria</taxon>
        <taxon>Pseudomonadati</taxon>
        <taxon>Pseudomonadota</taxon>
        <taxon>Gammaproteobacteria</taxon>
        <taxon>Enterobacterales</taxon>
        <taxon>Morganellaceae</taxon>
        <taxon>Proteus</taxon>
    </lineage>
</organism>
<evidence type="ECO:0000259" key="1">
    <source>
        <dbReference type="Pfam" id="PF18765"/>
    </source>
</evidence>
<dbReference type="Proteomes" id="UP000078250">
    <property type="component" value="Unassembled WGS sequence"/>
</dbReference>
<dbReference type="Gene3D" id="3.30.460.10">
    <property type="entry name" value="Beta Polymerase, domain 2"/>
    <property type="match status" value="1"/>
</dbReference>
<dbReference type="AlphaFoldDB" id="A0AAJ3HSK2"/>
<dbReference type="InterPro" id="IPR041633">
    <property type="entry name" value="Polbeta"/>
</dbReference>
<dbReference type="EC" id="2.7.7.-" evidence="2"/>
<dbReference type="RefSeq" id="WP_064719756.1">
    <property type="nucleotide sequence ID" value="NZ_LXEV01000021.1"/>
</dbReference>
<evidence type="ECO:0000313" key="3">
    <source>
        <dbReference type="Proteomes" id="UP000078250"/>
    </source>
</evidence>
<proteinExistence type="predicted"/>